<name>A0ABD0SGA7_LOXSC</name>
<feature type="compositionally biased region" description="Gly residues" evidence="1">
    <location>
        <begin position="95"/>
        <end position="105"/>
    </location>
</feature>
<reference evidence="2 3" key="1">
    <citation type="submission" date="2024-06" db="EMBL/GenBank/DDBJ databases">
        <title>A chromosome-level genome assembly of beet webworm, Loxostege sticticalis.</title>
        <authorList>
            <person name="Zhang Y."/>
        </authorList>
    </citation>
    <scope>NUCLEOTIDE SEQUENCE [LARGE SCALE GENOMIC DNA]</scope>
    <source>
        <strain evidence="2">AQ028</strain>
        <tissue evidence="2">Male pupae</tissue>
    </source>
</reference>
<organism evidence="2 3">
    <name type="scientific">Loxostege sticticalis</name>
    <name type="common">Beet webworm moth</name>
    <dbReference type="NCBI Taxonomy" id="481309"/>
    <lineage>
        <taxon>Eukaryota</taxon>
        <taxon>Metazoa</taxon>
        <taxon>Ecdysozoa</taxon>
        <taxon>Arthropoda</taxon>
        <taxon>Hexapoda</taxon>
        <taxon>Insecta</taxon>
        <taxon>Pterygota</taxon>
        <taxon>Neoptera</taxon>
        <taxon>Endopterygota</taxon>
        <taxon>Lepidoptera</taxon>
        <taxon>Glossata</taxon>
        <taxon>Ditrysia</taxon>
        <taxon>Pyraloidea</taxon>
        <taxon>Crambidae</taxon>
        <taxon>Pyraustinae</taxon>
        <taxon>Loxostege</taxon>
    </lineage>
</organism>
<sequence length="105" mass="11655">MCRTRRRATVCHIRNSNADLTKLVPCSTLQYNPFILFEDFEKPQIRELDVDKSAYVVYIHITVEGWRGRMKYATDARDSCEATEAAPGAARGEGEGCAGEGGRGV</sequence>
<protein>
    <submittedName>
        <fullName evidence="2">Uncharacterized protein</fullName>
    </submittedName>
</protein>
<accession>A0ABD0SGA7</accession>
<comment type="caution">
    <text evidence="2">The sequence shown here is derived from an EMBL/GenBank/DDBJ whole genome shotgun (WGS) entry which is preliminary data.</text>
</comment>
<dbReference type="EMBL" id="JBEDNZ010000022">
    <property type="protein sequence ID" value="KAL0818114.1"/>
    <property type="molecule type" value="Genomic_DNA"/>
</dbReference>
<evidence type="ECO:0000313" key="2">
    <source>
        <dbReference type="EMBL" id="KAL0818114.1"/>
    </source>
</evidence>
<feature type="region of interest" description="Disordered" evidence="1">
    <location>
        <begin position="83"/>
        <end position="105"/>
    </location>
</feature>
<dbReference type="Proteomes" id="UP001549921">
    <property type="component" value="Unassembled WGS sequence"/>
</dbReference>
<evidence type="ECO:0000313" key="3">
    <source>
        <dbReference type="Proteomes" id="UP001549921"/>
    </source>
</evidence>
<proteinExistence type="predicted"/>
<gene>
    <name evidence="2" type="ORF">ABMA28_008640</name>
</gene>
<evidence type="ECO:0000256" key="1">
    <source>
        <dbReference type="SAM" id="MobiDB-lite"/>
    </source>
</evidence>
<dbReference type="AlphaFoldDB" id="A0ABD0SGA7"/>